<dbReference type="CDD" id="cd20071">
    <property type="entry name" value="SET_SMYD"/>
    <property type="match status" value="1"/>
</dbReference>
<dbReference type="PROSITE" id="PS50280">
    <property type="entry name" value="SET"/>
    <property type="match status" value="1"/>
</dbReference>
<proteinExistence type="predicted"/>
<dbReference type="GO" id="GO:0005634">
    <property type="term" value="C:nucleus"/>
    <property type="evidence" value="ECO:0007669"/>
    <property type="project" value="TreeGrafter"/>
</dbReference>
<comment type="caution">
    <text evidence="2">The sequence shown here is derived from an EMBL/GenBank/DDBJ whole genome shotgun (WGS) entry which is preliminary data.</text>
</comment>
<dbReference type="InterPro" id="IPR046341">
    <property type="entry name" value="SET_dom_sf"/>
</dbReference>
<dbReference type="SUPFAM" id="SSF82199">
    <property type="entry name" value="SET domain"/>
    <property type="match status" value="1"/>
</dbReference>
<dbReference type="InterPro" id="IPR050869">
    <property type="entry name" value="H3K4_H4K5_MeTrfase"/>
</dbReference>
<dbReference type="InterPro" id="IPR001214">
    <property type="entry name" value="SET_dom"/>
</dbReference>
<dbReference type="Gene3D" id="2.170.270.10">
    <property type="entry name" value="SET domain"/>
    <property type="match status" value="1"/>
</dbReference>
<keyword evidence="3" id="KW-1185">Reference proteome</keyword>
<evidence type="ECO:0000313" key="2">
    <source>
        <dbReference type="EMBL" id="KAF9456320.1"/>
    </source>
</evidence>
<feature type="domain" description="SET" evidence="1">
    <location>
        <begin position="3"/>
        <end position="312"/>
    </location>
</feature>
<dbReference type="OrthoDB" id="1028014at2759"/>
<accession>A0A9P5XV75</accession>
<dbReference type="EMBL" id="MU150437">
    <property type="protein sequence ID" value="KAF9456320.1"/>
    <property type="molecule type" value="Genomic_DNA"/>
</dbReference>
<name>A0A9P5XV75_9AGAR</name>
<reference evidence="2" key="1">
    <citation type="submission" date="2020-11" db="EMBL/GenBank/DDBJ databases">
        <authorList>
            <consortium name="DOE Joint Genome Institute"/>
            <person name="Ahrendt S."/>
            <person name="Riley R."/>
            <person name="Andreopoulos W."/>
            <person name="Labutti K."/>
            <person name="Pangilinan J."/>
            <person name="Ruiz-Duenas F.J."/>
            <person name="Barrasa J.M."/>
            <person name="Sanchez-Garcia M."/>
            <person name="Camarero S."/>
            <person name="Miyauchi S."/>
            <person name="Serrano A."/>
            <person name="Linde D."/>
            <person name="Babiker R."/>
            <person name="Drula E."/>
            <person name="Ayuso-Fernandez I."/>
            <person name="Pacheco R."/>
            <person name="Padilla G."/>
            <person name="Ferreira P."/>
            <person name="Barriuso J."/>
            <person name="Kellner H."/>
            <person name="Castanera R."/>
            <person name="Alfaro M."/>
            <person name="Ramirez L."/>
            <person name="Pisabarro A.G."/>
            <person name="Kuo A."/>
            <person name="Tritt A."/>
            <person name="Lipzen A."/>
            <person name="He G."/>
            <person name="Yan M."/>
            <person name="Ng V."/>
            <person name="Cullen D."/>
            <person name="Martin F."/>
            <person name="Rosso M.-N."/>
            <person name="Henrissat B."/>
            <person name="Hibbett D."/>
            <person name="Martinez A.T."/>
            <person name="Grigoriev I.V."/>
        </authorList>
    </citation>
    <scope>NUCLEOTIDE SEQUENCE</scope>
    <source>
        <strain evidence="2">CBS 247.69</strain>
    </source>
</reference>
<dbReference type="Proteomes" id="UP000807353">
    <property type="component" value="Unassembled WGS sequence"/>
</dbReference>
<gene>
    <name evidence="2" type="ORF">BDZ94DRAFT_404956</name>
</gene>
<dbReference type="AlphaFoldDB" id="A0A9P5XV75"/>
<evidence type="ECO:0000313" key="3">
    <source>
        <dbReference type="Proteomes" id="UP000807353"/>
    </source>
</evidence>
<dbReference type="SMART" id="SM00317">
    <property type="entry name" value="SET"/>
    <property type="match status" value="1"/>
</dbReference>
<organism evidence="2 3">
    <name type="scientific">Collybia nuda</name>
    <dbReference type="NCBI Taxonomy" id="64659"/>
    <lineage>
        <taxon>Eukaryota</taxon>
        <taxon>Fungi</taxon>
        <taxon>Dikarya</taxon>
        <taxon>Basidiomycota</taxon>
        <taxon>Agaricomycotina</taxon>
        <taxon>Agaricomycetes</taxon>
        <taxon>Agaricomycetidae</taxon>
        <taxon>Agaricales</taxon>
        <taxon>Tricholomatineae</taxon>
        <taxon>Clitocybaceae</taxon>
        <taxon>Collybia</taxon>
    </lineage>
</organism>
<dbReference type="PANTHER" id="PTHR12197">
    <property type="entry name" value="HISTONE-LYSINE N-METHYLTRANSFERASE SMYD"/>
    <property type="match status" value="1"/>
</dbReference>
<protein>
    <recommendedName>
        <fullName evidence="1">SET domain-containing protein</fullName>
    </recommendedName>
</protein>
<dbReference type="PANTHER" id="PTHR12197:SF294">
    <property type="entry name" value="POTENTIAL PROTEIN LYSINE METHYLTRANSFERASE SET6"/>
    <property type="match status" value="1"/>
</dbReference>
<sequence length="357" mass="40730">MDTVFCLRTTSYGGRGLFSTARILKDTLLISCDAPYATVIYRKFRKEVCAHCFAYAFDVRKNTWNVKLDGQAGNGVWFCKEECRDAWVIEQNVGGLQGLMNAAVDKAAKCMKKPKGAPTPAFIDHLRPEDITHEVHDLAWKHAEKVYARSGTPIPCLDEMELDSVRFVVSAIVRRYFEDTTPLAHNTLSWSELLQLQDNEIMHIRSRPYMLDSHMRIYGFLCKVMLPILQPYVQSSEMVRAILGRDQGNVFGLWDMSTEGDSEMLGWSMYVSGSYFNHDCAPNVRKVRNNRALCFFTTRDVEAGEELCINYIDIKDKVLERRAELASNWYFDCACRRCEGELAHMNGANCEPVLTHG</sequence>
<evidence type="ECO:0000259" key="1">
    <source>
        <dbReference type="PROSITE" id="PS50280"/>
    </source>
</evidence>
<dbReference type="Pfam" id="PF00856">
    <property type="entry name" value="SET"/>
    <property type="match status" value="1"/>
</dbReference>